<sequence length="54" mass="6304">MAWWDKYQECTDRGAYPRTHEVGCNCKYCSADFSDRLAWTGARSRLLLEEVRAS</sequence>
<gene>
    <name evidence="1" type="ORF">ERS450000_00261</name>
</gene>
<organism evidence="1 2">
    <name type="scientific">Nocardia farcinica</name>
    <dbReference type="NCBI Taxonomy" id="37329"/>
    <lineage>
        <taxon>Bacteria</taxon>
        <taxon>Bacillati</taxon>
        <taxon>Actinomycetota</taxon>
        <taxon>Actinomycetes</taxon>
        <taxon>Mycobacteriales</taxon>
        <taxon>Nocardiaceae</taxon>
        <taxon>Nocardia</taxon>
    </lineage>
</organism>
<dbReference type="RefSeq" id="WP_159005554.1">
    <property type="nucleotide sequence ID" value="NZ_CP031418.1"/>
</dbReference>
<evidence type="ECO:0000313" key="1">
    <source>
        <dbReference type="EMBL" id="CRY73681.1"/>
    </source>
</evidence>
<protein>
    <submittedName>
        <fullName evidence="1">Uncharacterized protein</fullName>
    </submittedName>
</protein>
<evidence type="ECO:0000313" key="2">
    <source>
        <dbReference type="Proteomes" id="UP000057820"/>
    </source>
</evidence>
<accession>A0A0H5NUI6</accession>
<dbReference type="KEGG" id="nfr:ERS450000_00261"/>
<dbReference type="EMBL" id="LN868938">
    <property type="protein sequence ID" value="CRY73681.1"/>
    <property type="molecule type" value="Genomic_DNA"/>
</dbReference>
<dbReference type="AlphaFoldDB" id="A0A0H5NUI6"/>
<dbReference type="Proteomes" id="UP000057820">
    <property type="component" value="Chromosome 1"/>
</dbReference>
<reference evidence="2" key="1">
    <citation type="submission" date="2015-03" db="EMBL/GenBank/DDBJ databases">
        <authorList>
            <consortium name="Pathogen Informatics"/>
        </authorList>
    </citation>
    <scope>NUCLEOTIDE SEQUENCE [LARGE SCALE GENOMIC DNA]</scope>
    <source>
        <strain evidence="2">NCTC11134</strain>
    </source>
</reference>
<proteinExistence type="predicted"/>
<name>A0A0H5NUI6_NOCFR</name>